<dbReference type="GO" id="GO:0016829">
    <property type="term" value="F:lyase activity"/>
    <property type="evidence" value="ECO:0007669"/>
    <property type="project" value="UniProtKB-KW"/>
</dbReference>
<dbReference type="AlphaFoldDB" id="A0A1R4H7U9"/>
<dbReference type="PROSITE" id="PS51819">
    <property type="entry name" value="VOC"/>
    <property type="match status" value="1"/>
</dbReference>
<dbReference type="InterPro" id="IPR037523">
    <property type="entry name" value="VOC_core"/>
</dbReference>
<feature type="domain" description="VOC" evidence="1">
    <location>
        <begin position="5"/>
        <end position="125"/>
    </location>
</feature>
<evidence type="ECO:0000313" key="2">
    <source>
        <dbReference type="EMBL" id="SJM92247.1"/>
    </source>
</evidence>
<evidence type="ECO:0000313" key="3">
    <source>
        <dbReference type="Proteomes" id="UP000195442"/>
    </source>
</evidence>
<proteinExistence type="predicted"/>
<keyword evidence="2" id="KW-0456">Lyase</keyword>
<dbReference type="OrthoDB" id="9804944at2"/>
<dbReference type="SUPFAM" id="SSF54593">
    <property type="entry name" value="Glyoxalase/Bleomycin resistance protein/Dihydroxybiphenyl dioxygenase"/>
    <property type="match status" value="1"/>
</dbReference>
<name>A0A1R4H7U9_9GAMM</name>
<dbReference type="Gene3D" id="3.10.180.10">
    <property type="entry name" value="2,3-Dihydroxybiphenyl 1,2-Dioxygenase, domain 1"/>
    <property type="match status" value="1"/>
</dbReference>
<gene>
    <name evidence="2" type="ORF">CRENPOLYSF2_2590010</name>
</gene>
<evidence type="ECO:0000259" key="1">
    <source>
        <dbReference type="PROSITE" id="PS51819"/>
    </source>
</evidence>
<accession>A0A1R4H7U9</accession>
<reference evidence="3" key="1">
    <citation type="submission" date="2017-02" db="EMBL/GenBank/DDBJ databases">
        <authorList>
            <person name="Daims H."/>
        </authorList>
    </citation>
    <scope>NUCLEOTIDE SEQUENCE [LARGE SCALE GENOMIC DNA]</scope>
</reference>
<dbReference type="RefSeq" id="WP_087146886.1">
    <property type="nucleotide sequence ID" value="NZ_FUKJ01000178.1"/>
</dbReference>
<protein>
    <submittedName>
        <fullName evidence="2">Lactoylglutathione lyase</fullName>
    </submittedName>
</protein>
<dbReference type="InterPro" id="IPR029068">
    <property type="entry name" value="Glyas_Bleomycin-R_OHBP_Dase"/>
</dbReference>
<sequence length="129" mass="14349">MKVLGINHINIVLTEEQLAQEIAFYGQILGLTPGYRALSTRNGAWLYSAHNTVALIHLSVIGADEDVSGENHFHHVAFTCASIDATLKILTDNAIPHRFEQRNAPEMTQIFITDPVGIRVELNFPEENL</sequence>
<dbReference type="InterPro" id="IPR004360">
    <property type="entry name" value="Glyas_Fos-R_dOase_dom"/>
</dbReference>
<dbReference type="EMBL" id="FUKJ01000178">
    <property type="protein sequence ID" value="SJM92247.1"/>
    <property type="molecule type" value="Genomic_DNA"/>
</dbReference>
<dbReference type="PANTHER" id="PTHR46142:SF3">
    <property type="entry name" value="F18B13.24 PROTEIN"/>
    <property type="match status" value="1"/>
</dbReference>
<dbReference type="Proteomes" id="UP000195442">
    <property type="component" value="Unassembled WGS sequence"/>
</dbReference>
<dbReference type="Pfam" id="PF00903">
    <property type="entry name" value="Glyoxalase"/>
    <property type="match status" value="1"/>
</dbReference>
<keyword evidence="3" id="KW-1185">Reference proteome</keyword>
<dbReference type="PANTHER" id="PTHR46142">
    <property type="match status" value="1"/>
</dbReference>
<organism evidence="2 3">
    <name type="scientific">Crenothrix polyspora</name>
    <dbReference type="NCBI Taxonomy" id="360316"/>
    <lineage>
        <taxon>Bacteria</taxon>
        <taxon>Pseudomonadati</taxon>
        <taxon>Pseudomonadota</taxon>
        <taxon>Gammaproteobacteria</taxon>
        <taxon>Methylococcales</taxon>
        <taxon>Crenotrichaceae</taxon>
        <taxon>Crenothrix</taxon>
    </lineage>
</organism>